<dbReference type="InterPro" id="IPR035979">
    <property type="entry name" value="RBD_domain_sf"/>
</dbReference>
<dbReference type="FunFam" id="3.30.70.330:FF:000013">
    <property type="entry name" value="CUGBP Elav-like family member 1 isoform 2"/>
    <property type="match status" value="1"/>
</dbReference>
<evidence type="ECO:0000256" key="1">
    <source>
        <dbReference type="ARBA" id="ARBA00022737"/>
    </source>
</evidence>
<dbReference type="GO" id="GO:0003729">
    <property type="term" value="F:mRNA binding"/>
    <property type="evidence" value="ECO:0007669"/>
    <property type="project" value="UniProtKB-ARBA"/>
</dbReference>
<feature type="region of interest" description="Disordered" evidence="4">
    <location>
        <begin position="83"/>
        <end position="104"/>
    </location>
</feature>
<feature type="domain" description="RRM" evidence="6">
    <location>
        <begin position="106"/>
        <end position="186"/>
    </location>
</feature>
<dbReference type="SMART" id="SM00360">
    <property type="entry name" value="RRM"/>
    <property type="match status" value="3"/>
</dbReference>
<dbReference type="Gene3D" id="3.30.70.330">
    <property type="match status" value="3"/>
</dbReference>
<evidence type="ECO:0000313" key="7">
    <source>
        <dbReference type="EnsemblMetazoa" id="XP_019861082.1"/>
    </source>
</evidence>
<evidence type="ECO:0000256" key="4">
    <source>
        <dbReference type="SAM" id="MobiDB-lite"/>
    </source>
</evidence>
<evidence type="ECO:0000259" key="6">
    <source>
        <dbReference type="PROSITE" id="PS50102"/>
    </source>
</evidence>
<name>A0AAN0JVZ0_AMPQE</name>
<proteinExistence type="predicted"/>
<feature type="transmembrane region" description="Helical" evidence="5">
    <location>
        <begin position="304"/>
        <end position="331"/>
    </location>
</feature>
<organism evidence="7 8">
    <name type="scientific">Amphimedon queenslandica</name>
    <name type="common">Sponge</name>
    <dbReference type="NCBI Taxonomy" id="400682"/>
    <lineage>
        <taxon>Eukaryota</taxon>
        <taxon>Metazoa</taxon>
        <taxon>Porifera</taxon>
        <taxon>Demospongiae</taxon>
        <taxon>Heteroscleromorpha</taxon>
        <taxon>Haplosclerida</taxon>
        <taxon>Niphatidae</taxon>
        <taxon>Amphimedon</taxon>
    </lineage>
</organism>
<sequence>MEIENPQSAYDTDPDKIKLFVGQIPKEYDEEQIKALLEEFGPIHEINIIKDKEKRSKGCAFVTYCLKESAVNAQQNLHEKRTLPAMNHPMQVKPATQSNRDKGEDRRLFVGQLSPEMSDEQVANLFSPFGLVEDVSILRDKDGVSKKAAFVRMGSRNEAMTAIQGLHQSCTLPGVSHPVNVKIADTEREKEMKRFHHQVQVNQPPSAMAPNVRFSGLAPNIGIDTYSYMRQSMMPSALTLPSYQLAQLQQAAAAAATSVGNSFGLGTGAMPANMPLGSHLMANQPGPSPITYNSSPQGATPFPFLSLIFLFLHVLLCIIPFSLSMVHLCIISSKGLGNLGSAVLSASANNPSNKIASEQQLMHSYQLPGMQQYQAAMSQGPHYGRYIHQKQREGPEGGNLFIYHLPNDIKDSDLANMFSQFGKVISAKVFLDKHTNLSKCFGFVSFETSQAGQAAIQAMNGFQIGTKRLKVQLKRPKEANKPYW</sequence>
<keyword evidence="5" id="KW-0812">Transmembrane</keyword>
<feature type="domain" description="RRM" evidence="6">
    <location>
        <begin position="17"/>
        <end position="97"/>
    </location>
</feature>
<gene>
    <name evidence="7" type="primary">100633414</name>
</gene>
<accession>A0AAN0JVZ0</accession>
<dbReference type="SUPFAM" id="SSF54928">
    <property type="entry name" value="RNA-binding domain, RBD"/>
    <property type="match status" value="2"/>
</dbReference>
<protein>
    <recommendedName>
        <fullName evidence="6">RRM domain-containing protein</fullName>
    </recommendedName>
</protein>
<keyword evidence="5" id="KW-0472">Membrane</keyword>
<keyword evidence="2 3" id="KW-0694">RNA-binding</keyword>
<dbReference type="GO" id="GO:0005737">
    <property type="term" value="C:cytoplasm"/>
    <property type="evidence" value="ECO:0007669"/>
    <property type="project" value="UniProtKB-ARBA"/>
</dbReference>
<keyword evidence="5" id="KW-1133">Transmembrane helix</keyword>
<keyword evidence="8" id="KW-1185">Reference proteome</keyword>
<dbReference type="GO" id="GO:0010629">
    <property type="term" value="P:negative regulation of gene expression"/>
    <property type="evidence" value="ECO:0007669"/>
    <property type="project" value="UniProtKB-ARBA"/>
</dbReference>
<dbReference type="EnsemblMetazoa" id="XM_020005523.1">
    <property type="protein sequence ID" value="XP_019861082.1"/>
    <property type="gene ID" value="LOC100633414"/>
</dbReference>
<evidence type="ECO:0000256" key="2">
    <source>
        <dbReference type="ARBA" id="ARBA00022884"/>
    </source>
</evidence>
<dbReference type="PROSITE" id="PS50102">
    <property type="entry name" value="RRM"/>
    <property type="match status" value="3"/>
</dbReference>
<dbReference type="AlphaFoldDB" id="A0AAN0JVZ0"/>
<evidence type="ECO:0000256" key="5">
    <source>
        <dbReference type="SAM" id="Phobius"/>
    </source>
</evidence>
<dbReference type="InterPro" id="IPR000504">
    <property type="entry name" value="RRM_dom"/>
</dbReference>
<keyword evidence="1" id="KW-0677">Repeat</keyword>
<dbReference type="PANTHER" id="PTHR24012">
    <property type="entry name" value="RNA BINDING PROTEIN"/>
    <property type="match status" value="1"/>
</dbReference>
<evidence type="ECO:0000256" key="3">
    <source>
        <dbReference type="PROSITE-ProRule" id="PRU00176"/>
    </source>
</evidence>
<dbReference type="FunFam" id="3.30.70.330:FF:000383">
    <property type="entry name" value="Sex lethal, isoform D"/>
    <property type="match status" value="1"/>
</dbReference>
<dbReference type="Proteomes" id="UP000007879">
    <property type="component" value="Unassembled WGS sequence"/>
</dbReference>
<dbReference type="Pfam" id="PF00076">
    <property type="entry name" value="RRM_1"/>
    <property type="match status" value="3"/>
</dbReference>
<dbReference type="InterPro" id="IPR012677">
    <property type="entry name" value="Nucleotide-bd_a/b_plait_sf"/>
</dbReference>
<evidence type="ECO:0000313" key="8">
    <source>
        <dbReference type="Proteomes" id="UP000007879"/>
    </source>
</evidence>
<feature type="domain" description="RRM" evidence="6">
    <location>
        <begin position="398"/>
        <end position="476"/>
    </location>
</feature>
<dbReference type="GO" id="GO:0009967">
    <property type="term" value="P:positive regulation of signal transduction"/>
    <property type="evidence" value="ECO:0007669"/>
    <property type="project" value="UniProtKB-ARBA"/>
</dbReference>
<reference evidence="7" key="2">
    <citation type="submission" date="2024-06" db="UniProtKB">
        <authorList>
            <consortium name="EnsemblMetazoa"/>
        </authorList>
    </citation>
    <scope>IDENTIFICATION</scope>
</reference>
<reference evidence="8" key="1">
    <citation type="journal article" date="2010" name="Nature">
        <title>The Amphimedon queenslandica genome and the evolution of animal complexity.</title>
        <authorList>
            <person name="Srivastava M."/>
            <person name="Simakov O."/>
            <person name="Chapman J."/>
            <person name="Fahey B."/>
            <person name="Gauthier M.E."/>
            <person name="Mitros T."/>
            <person name="Richards G.S."/>
            <person name="Conaco C."/>
            <person name="Dacre M."/>
            <person name="Hellsten U."/>
            <person name="Larroux C."/>
            <person name="Putnam N.H."/>
            <person name="Stanke M."/>
            <person name="Adamska M."/>
            <person name="Darling A."/>
            <person name="Degnan S.M."/>
            <person name="Oakley T.H."/>
            <person name="Plachetzki D.C."/>
            <person name="Zhai Y."/>
            <person name="Adamski M."/>
            <person name="Calcino A."/>
            <person name="Cummins S.F."/>
            <person name="Goodstein D.M."/>
            <person name="Harris C."/>
            <person name="Jackson D.J."/>
            <person name="Leys S.P."/>
            <person name="Shu S."/>
            <person name="Woodcroft B.J."/>
            <person name="Vervoort M."/>
            <person name="Kosik K.S."/>
            <person name="Manning G."/>
            <person name="Degnan B.M."/>
            <person name="Rokhsar D.S."/>
        </authorList>
    </citation>
    <scope>NUCLEOTIDE SEQUENCE [LARGE SCALE GENOMIC DNA]</scope>
</reference>